<protein>
    <submittedName>
        <fullName evidence="5">Putative hydrolase subunit</fullName>
    </submittedName>
</protein>
<dbReference type="SMART" id="SM00796">
    <property type="entry name" value="AHS1"/>
    <property type="match status" value="1"/>
</dbReference>
<evidence type="ECO:0000256" key="2">
    <source>
        <dbReference type="ARBA" id="ARBA00022801"/>
    </source>
</evidence>
<dbReference type="InterPro" id="IPR029000">
    <property type="entry name" value="Cyclophilin-like_dom_sf"/>
</dbReference>
<dbReference type="Gene3D" id="2.40.100.10">
    <property type="entry name" value="Cyclophilin-like"/>
    <property type="match status" value="1"/>
</dbReference>
<proteinExistence type="predicted"/>
<dbReference type="PANTHER" id="PTHR34698">
    <property type="entry name" value="5-OXOPROLINASE SUBUNIT B"/>
    <property type="match status" value="1"/>
</dbReference>
<dbReference type="EMBL" id="FLUO01000002">
    <property type="protein sequence ID" value="SBW11609.1"/>
    <property type="molecule type" value="Genomic_DNA"/>
</dbReference>
<dbReference type="NCBIfam" id="TIGR00370">
    <property type="entry name" value="5-oxoprolinase subunit PxpB"/>
    <property type="match status" value="1"/>
</dbReference>
<dbReference type="GO" id="GO:0016787">
    <property type="term" value="F:hydrolase activity"/>
    <property type="evidence" value="ECO:0007669"/>
    <property type="project" value="UniProtKB-KW"/>
</dbReference>
<gene>
    <name evidence="5" type="primary">ybgJ</name>
    <name evidence="5" type="ORF">KL86APRO_20247</name>
</gene>
<organism evidence="5">
    <name type="scientific">uncultured Alphaproteobacteria bacterium</name>
    <dbReference type="NCBI Taxonomy" id="91750"/>
    <lineage>
        <taxon>Bacteria</taxon>
        <taxon>Pseudomonadati</taxon>
        <taxon>Pseudomonadota</taxon>
        <taxon>Alphaproteobacteria</taxon>
        <taxon>environmental samples</taxon>
    </lineage>
</organism>
<keyword evidence="1" id="KW-0547">Nucleotide-binding</keyword>
<name>A0A212KJ05_9PROT</name>
<keyword evidence="2 5" id="KW-0378">Hydrolase</keyword>
<keyword evidence="3" id="KW-0067">ATP-binding</keyword>
<evidence type="ECO:0000256" key="3">
    <source>
        <dbReference type="ARBA" id="ARBA00022840"/>
    </source>
</evidence>
<dbReference type="PANTHER" id="PTHR34698:SF2">
    <property type="entry name" value="5-OXOPROLINASE SUBUNIT B"/>
    <property type="match status" value="1"/>
</dbReference>
<reference evidence="5" key="1">
    <citation type="submission" date="2016-04" db="EMBL/GenBank/DDBJ databases">
        <authorList>
            <person name="Evans L.H."/>
            <person name="Alamgir A."/>
            <person name="Owens N."/>
            <person name="Weber N.D."/>
            <person name="Virtaneva K."/>
            <person name="Barbian K."/>
            <person name="Babar A."/>
            <person name="Rosenke K."/>
        </authorList>
    </citation>
    <scope>NUCLEOTIDE SEQUENCE</scope>
    <source>
        <strain evidence="5">86</strain>
    </source>
</reference>
<dbReference type="SUPFAM" id="SSF160467">
    <property type="entry name" value="PH0987 N-terminal domain-like"/>
    <property type="match status" value="1"/>
</dbReference>
<dbReference type="SUPFAM" id="SSF50891">
    <property type="entry name" value="Cyclophilin-like"/>
    <property type="match status" value="1"/>
</dbReference>
<dbReference type="AlphaFoldDB" id="A0A212KJ05"/>
<evidence type="ECO:0000256" key="1">
    <source>
        <dbReference type="ARBA" id="ARBA00022741"/>
    </source>
</evidence>
<dbReference type="Pfam" id="PF02682">
    <property type="entry name" value="CT_C_D"/>
    <property type="match status" value="1"/>
</dbReference>
<dbReference type="InterPro" id="IPR010016">
    <property type="entry name" value="PxpB"/>
</dbReference>
<dbReference type="Gene3D" id="3.30.1360.40">
    <property type="match status" value="1"/>
</dbReference>
<feature type="domain" description="Carboxyltransferase" evidence="4">
    <location>
        <begin position="5"/>
        <end position="209"/>
    </location>
</feature>
<sequence length="248" mass="26229">MTQAPKIKSLGDAALAVEFGDAVDPEINARVMALYAALEAARAQGALPGVRETVPTFRSLAVHYDPLRISRNEVEAALAPYVAAAEPEARVGRTWVLPSCYEGAHAPDLAEVAERIGRSAADVVALHSGATYPVYILGFVPGFAYLGGVPEALRLPRRASPRTAVPAGSVAIAGEMTGVYPLESPGGWHLLGRCPVPMFDAARDPAVFLSPGDRVRFRPISAARYDEIKAEAAAGRFDVATLLAEEAR</sequence>
<dbReference type="InterPro" id="IPR003833">
    <property type="entry name" value="CT_C_D"/>
</dbReference>
<evidence type="ECO:0000313" key="5">
    <source>
        <dbReference type="EMBL" id="SBW11609.1"/>
    </source>
</evidence>
<dbReference type="GO" id="GO:0005524">
    <property type="term" value="F:ATP binding"/>
    <property type="evidence" value="ECO:0007669"/>
    <property type="project" value="UniProtKB-KW"/>
</dbReference>
<accession>A0A212KJ05</accession>
<evidence type="ECO:0000259" key="4">
    <source>
        <dbReference type="SMART" id="SM00796"/>
    </source>
</evidence>